<dbReference type="EMBL" id="UZAL01041100">
    <property type="protein sequence ID" value="VDP78004.1"/>
    <property type="molecule type" value="Genomic_DNA"/>
</dbReference>
<gene>
    <name evidence="1" type="ORF">SMTD_LOCUS18779</name>
</gene>
<evidence type="ECO:0000313" key="2">
    <source>
        <dbReference type="Proteomes" id="UP000269396"/>
    </source>
</evidence>
<dbReference type="Proteomes" id="UP000269396">
    <property type="component" value="Unassembled WGS sequence"/>
</dbReference>
<name>A0A183PWP3_9TREM</name>
<reference evidence="1 2" key="1">
    <citation type="submission" date="2018-11" db="EMBL/GenBank/DDBJ databases">
        <authorList>
            <consortium name="Pathogen Informatics"/>
        </authorList>
    </citation>
    <scope>NUCLEOTIDE SEQUENCE [LARGE SCALE GENOMIC DNA]</scope>
    <source>
        <strain>Denwood</strain>
        <strain evidence="2">Zambia</strain>
    </source>
</reference>
<accession>A0A183PWP3</accession>
<keyword evidence="2" id="KW-1185">Reference proteome</keyword>
<proteinExistence type="predicted"/>
<dbReference type="AlphaFoldDB" id="A0A183PWP3"/>
<sequence length="85" mass="9595">MRKIFSHEGIPNILVTDNGTNFTEKNCWPTSPNPVDNYGIKINSFNLNSNDSPANNSGFQTDEQSENQDAEQWRTCLLTCAYYSS</sequence>
<protein>
    <submittedName>
        <fullName evidence="1">Uncharacterized protein</fullName>
    </submittedName>
</protein>
<evidence type="ECO:0000313" key="1">
    <source>
        <dbReference type="EMBL" id="VDP78004.1"/>
    </source>
</evidence>
<organism evidence="1 2">
    <name type="scientific">Schistosoma mattheei</name>
    <dbReference type="NCBI Taxonomy" id="31246"/>
    <lineage>
        <taxon>Eukaryota</taxon>
        <taxon>Metazoa</taxon>
        <taxon>Spiralia</taxon>
        <taxon>Lophotrochozoa</taxon>
        <taxon>Platyhelminthes</taxon>
        <taxon>Trematoda</taxon>
        <taxon>Digenea</taxon>
        <taxon>Strigeidida</taxon>
        <taxon>Schistosomatoidea</taxon>
        <taxon>Schistosomatidae</taxon>
        <taxon>Schistosoma</taxon>
    </lineage>
</organism>